<comment type="caution">
    <text evidence="3">The sequence shown here is derived from an EMBL/GenBank/DDBJ whole genome shotgun (WGS) entry which is preliminary data.</text>
</comment>
<dbReference type="SUPFAM" id="SSF52091">
    <property type="entry name" value="SpoIIaa-like"/>
    <property type="match status" value="1"/>
</dbReference>
<protein>
    <recommendedName>
        <fullName evidence="2">STAS domain-containing protein</fullName>
    </recommendedName>
</protein>
<name>A0ABP6TBI8_9ACTN</name>
<organism evidence="3 4">
    <name type="scientific">Cryptosporangium minutisporangium</name>
    <dbReference type="NCBI Taxonomy" id="113569"/>
    <lineage>
        <taxon>Bacteria</taxon>
        <taxon>Bacillati</taxon>
        <taxon>Actinomycetota</taxon>
        <taxon>Actinomycetes</taxon>
        <taxon>Cryptosporangiales</taxon>
        <taxon>Cryptosporangiaceae</taxon>
        <taxon>Cryptosporangium</taxon>
    </lineage>
</organism>
<dbReference type="RefSeq" id="WP_345732976.1">
    <property type="nucleotide sequence ID" value="NZ_BAAAYN010000058.1"/>
</dbReference>
<reference evidence="4" key="1">
    <citation type="journal article" date="2019" name="Int. J. Syst. Evol. Microbiol.">
        <title>The Global Catalogue of Microorganisms (GCM) 10K type strain sequencing project: providing services to taxonomists for standard genome sequencing and annotation.</title>
        <authorList>
            <consortium name="The Broad Institute Genomics Platform"/>
            <consortium name="The Broad Institute Genome Sequencing Center for Infectious Disease"/>
            <person name="Wu L."/>
            <person name="Ma J."/>
        </authorList>
    </citation>
    <scope>NUCLEOTIDE SEQUENCE [LARGE SCALE GENOMIC DNA]</scope>
    <source>
        <strain evidence="4">JCM 9458</strain>
    </source>
</reference>
<accession>A0ABP6TBI8</accession>
<gene>
    <name evidence="3" type="ORF">GCM10020369_74130</name>
</gene>
<dbReference type="InterPro" id="IPR036513">
    <property type="entry name" value="STAS_dom_sf"/>
</dbReference>
<proteinExistence type="predicted"/>
<evidence type="ECO:0000313" key="4">
    <source>
        <dbReference type="Proteomes" id="UP001501676"/>
    </source>
</evidence>
<dbReference type="InterPro" id="IPR002645">
    <property type="entry name" value="STAS_dom"/>
</dbReference>
<feature type="region of interest" description="Disordered" evidence="1">
    <location>
        <begin position="1"/>
        <end position="26"/>
    </location>
</feature>
<dbReference type="Gene3D" id="3.30.750.24">
    <property type="entry name" value="STAS domain"/>
    <property type="match status" value="1"/>
</dbReference>
<keyword evidence="4" id="KW-1185">Reference proteome</keyword>
<dbReference type="Pfam" id="PF01740">
    <property type="entry name" value="STAS"/>
    <property type="match status" value="1"/>
</dbReference>
<sequence length="121" mass="13557">MSEPPIDYSESLPAQPPSRRPPHLRIYQPSPRQLRLDFAGDIDQWSEPLLNAAEMAAGSAPRADVLIDLGGVTALHEIALSTFSSIHRHTADQGTSMTFLRVSEAALRTFDLYRYEDWHRG</sequence>
<dbReference type="Proteomes" id="UP001501676">
    <property type="component" value="Unassembled WGS sequence"/>
</dbReference>
<evidence type="ECO:0000313" key="3">
    <source>
        <dbReference type="EMBL" id="GAA3396649.1"/>
    </source>
</evidence>
<evidence type="ECO:0000256" key="1">
    <source>
        <dbReference type="SAM" id="MobiDB-lite"/>
    </source>
</evidence>
<evidence type="ECO:0000259" key="2">
    <source>
        <dbReference type="Pfam" id="PF01740"/>
    </source>
</evidence>
<feature type="domain" description="STAS" evidence="2">
    <location>
        <begin position="43"/>
        <end position="117"/>
    </location>
</feature>
<dbReference type="EMBL" id="BAAAYN010000058">
    <property type="protein sequence ID" value="GAA3396649.1"/>
    <property type="molecule type" value="Genomic_DNA"/>
</dbReference>